<dbReference type="SUPFAM" id="SSF51735">
    <property type="entry name" value="NAD(P)-binding Rossmann-fold domains"/>
    <property type="match status" value="1"/>
</dbReference>
<dbReference type="Proteomes" id="UP000292958">
    <property type="component" value="Unassembled WGS sequence"/>
</dbReference>
<dbReference type="Gene3D" id="3.40.50.720">
    <property type="entry name" value="NAD(P)-binding Rossmann-like Domain"/>
    <property type="match status" value="1"/>
</dbReference>
<evidence type="ECO:0000313" key="4">
    <source>
        <dbReference type="EMBL" id="RZU42439.1"/>
    </source>
</evidence>
<dbReference type="PRINTS" id="PR00080">
    <property type="entry name" value="SDRFAMILY"/>
</dbReference>
<keyword evidence="2" id="KW-0560">Oxidoreductase</keyword>
<dbReference type="InterPro" id="IPR020904">
    <property type="entry name" value="Sc_DH/Rdtase_CS"/>
</dbReference>
<keyword evidence="5" id="KW-1185">Reference proteome</keyword>
<dbReference type="PROSITE" id="PS00061">
    <property type="entry name" value="ADH_SHORT"/>
    <property type="match status" value="1"/>
</dbReference>
<dbReference type="SMART" id="SM00822">
    <property type="entry name" value="PKS_KR"/>
    <property type="match status" value="1"/>
</dbReference>
<organism evidence="4 5">
    <name type="scientific">Edaphobacter modestus</name>
    <dbReference type="NCBI Taxonomy" id="388466"/>
    <lineage>
        <taxon>Bacteria</taxon>
        <taxon>Pseudomonadati</taxon>
        <taxon>Acidobacteriota</taxon>
        <taxon>Terriglobia</taxon>
        <taxon>Terriglobales</taxon>
        <taxon>Acidobacteriaceae</taxon>
        <taxon>Edaphobacter</taxon>
    </lineage>
</organism>
<dbReference type="PANTHER" id="PTHR42760:SF115">
    <property type="entry name" value="3-OXOACYL-[ACYL-CARRIER-PROTEIN] REDUCTASE FABG"/>
    <property type="match status" value="1"/>
</dbReference>
<name>A0A4Q7YZ49_9BACT</name>
<comment type="caution">
    <text evidence="4">The sequence shown here is derived from an EMBL/GenBank/DDBJ whole genome shotgun (WGS) entry which is preliminary data.</text>
</comment>
<accession>A0A4Q7YZ49</accession>
<dbReference type="RefSeq" id="WP_130420255.1">
    <property type="nucleotide sequence ID" value="NZ_SHKW01000001.1"/>
</dbReference>
<dbReference type="EMBL" id="SHKW01000001">
    <property type="protein sequence ID" value="RZU42439.1"/>
    <property type="molecule type" value="Genomic_DNA"/>
</dbReference>
<protein>
    <submittedName>
        <fullName evidence="4">NAD(P)-dependent dehydrogenase (Short-subunit alcohol dehydrogenase family)</fullName>
    </submittedName>
</protein>
<feature type="domain" description="Ketoreductase" evidence="3">
    <location>
        <begin position="20"/>
        <end position="197"/>
    </location>
</feature>
<evidence type="ECO:0000256" key="2">
    <source>
        <dbReference type="ARBA" id="ARBA00023002"/>
    </source>
</evidence>
<evidence type="ECO:0000259" key="3">
    <source>
        <dbReference type="SMART" id="SM00822"/>
    </source>
</evidence>
<comment type="similarity">
    <text evidence="1">Belongs to the short-chain dehydrogenases/reductases (SDR) family.</text>
</comment>
<dbReference type="InterPro" id="IPR002347">
    <property type="entry name" value="SDR_fam"/>
</dbReference>
<dbReference type="OrthoDB" id="9803333at2"/>
<dbReference type="PANTHER" id="PTHR42760">
    <property type="entry name" value="SHORT-CHAIN DEHYDROGENASES/REDUCTASES FAMILY MEMBER"/>
    <property type="match status" value="1"/>
</dbReference>
<evidence type="ECO:0000256" key="1">
    <source>
        <dbReference type="ARBA" id="ARBA00006484"/>
    </source>
</evidence>
<dbReference type="InterPro" id="IPR036291">
    <property type="entry name" value="NAD(P)-bd_dom_sf"/>
</dbReference>
<dbReference type="FunFam" id="3.40.50.720:FF:000084">
    <property type="entry name" value="Short-chain dehydrogenase reductase"/>
    <property type="match status" value="1"/>
</dbReference>
<sequence length="264" mass="27889">MVLDEKASGAVPSQLRGQCAVVLGGTSGIGRSLALGLARQGVSVVASSRNEESVAEVSAEIEALGVRTLRMCSDVADRSSLIRLRDAVLSEFGGVQILVNSAGMTKRIPTLEMDEGTWRRILDVNLTGTLRGCQVFGEVMLERRFGRIVNIASLATFVAFHEVAAYGASKAAVGALTRSLAVEWAPFGVTVNAIAPGVFPTELNRKIIDSPRGQELIQRTPMHRFGAPEELVPALIYLVGPDSSFTTGQVVVVDGGILASGVNQ</sequence>
<dbReference type="GO" id="GO:0016616">
    <property type="term" value="F:oxidoreductase activity, acting on the CH-OH group of donors, NAD or NADP as acceptor"/>
    <property type="evidence" value="ECO:0007669"/>
    <property type="project" value="UniProtKB-ARBA"/>
</dbReference>
<dbReference type="PRINTS" id="PR00081">
    <property type="entry name" value="GDHRDH"/>
</dbReference>
<dbReference type="Pfam" id="PF13561">
    <property type="entry name" value="adh_short_C2"/>
    <property type="match status" value="1"/>
</dbReference>
<reference evidence="4 5" key="1">
    <citation type="submission" date="2019-02" db="EMBL/GenBank/DDBJ databases">
        <title>Genomic Encyclopedia of Archaeal and Bacterial Type Strains, Phase II (KMG-II): from individual species to whole genera.</title>
        <authorList>
            <person name="Goeker M."/>
        </authorList>
    </citation>
    <scope>NUCLEOTIDE SEQUENCE [LARGE SCALE GENOMIC DNA]</scope>
    <source>
        <strain evidence="4 5">DSM 18101</strain>
    </source>
</reference>
<proteinExistence type="inferred from homology"/>
<dbReference type="InterPro" id="IPR057326">
    <property type="entry name" value="KR_dom"/>
</dbReference>
<dbReference type="AlphaFoldDB" id="A0A4Q7YZ49"/>
<evidence type="ECO:0000313" key="5">
    <source>
        <dbReference type="Proteomes" id="UP000292958"/>
    </source>
</evidence>
<gene>
    <name evidence="4" type="ORF">BDD14_4024</name>
</gene>